<dbReference type="PROSITE" id="PS50222">
    <property type="entry name" value="EF_HAND_2"/>
    <property type="match status" value="1"/>
</dbReference>
<evidence type="ECO:0000259" key="1">
    <source>
        <dbReference type="PROSITE" id="PS50093"/>
    </source>
</evidence>
<dbReference type="PATRIC" id="fig|1434120.4.peg.957"/>
<dbReference type="Gene3D" id="2.130.10.10">
    <property type="entry name" value="YVTN repeat-like/Quinoprotein amine dehydrogenase"/>
    <property type="match status" value="2"/>
</dbReference>
<dbReference type="InterPro" id="IPR011047">
    <property type="entry name" value="Quinoprotein_ADH-like_sf"/>
</dbReference>
<dbReference type="Pfam" id="PF13360">
    <property type="entry name" value="PQQ_2"/>
    <property type="match status" value="3"/>
</dbReference>
<dbReference type="GO" id="GO:0005509">
    <property type="term" value="F:calcium ion binding"/>
    <property type="evidence" value="ECO:0007669"/>
    <property type="project" value="InterPro"/>
</dbReference>
<evidence type="ECO:0000313" key="3">
    <source>
        <dbReference type="EMBL" id="AKB27473.1"/>
    </source>
</evidence>
<dbReference type="InterPro" id="IPR032675">
    <property type="entry name" value="LRR_dom_sf"/>
</dbReference>
<dbReference type="PANTHER" id="PTHR11532">
    <property type="entry name" value="PROTEASE M14 CARBOXYPEPTIDASE"/>
    <property type="match status" value="1"/>
</dbReference>
<dbReference type="OrthoDB" id="145878at2157"/>
<dbReference type="PANTHER" id="PTHR11532:SF57">
    <property type="entry name" value="CARBOXYPEPTIDASE D, B"/>
    <property type="match status" value="1"/>
</dbReference>
<dbReference type="SUPFAM" id="SSF49299">
    <property type="entry name" value="PKD domain"/>
    <property type="match status" value="4"/>
</dbReference>
<protein>
    <submittedName>
        <fullName evidence="3">Chitin binding protein</fullName>
    </submittedName>
</protein>
<dbReference type="InterPro" id="IPR018391">
    <property type="entry name" value="PQQ_b-propeller_rpt"/>
</dbReference>
<reference evidence="3 4" key="1">
    <citation type="submission" date="2014-07" db="EMBL/GenBank/DDBJ databases">
        <title>Methanogenic archaea and the global carbon cycle.</title>
        <authorList>
            <person name="Henriksen J.R."/>
            <person name="Luke J."/>
            <person name="Reinhart S."/>
            <person name="Benedict M.N."/>
            <person name="Youngblut N.D."/>
            <person name="Metcalf M.E."/>
            <person name="Whitaker R.J."/>
            <person name="Metcalf W.W."/>
        </authorList>
    </citation>
    <scope>NUCLEOTIDE SEQUENCE [LARGE SCALE GENOMIC DNA]</scope>
    <source>
        <strain evidence="3 4">T4/M</strain>
    </source>
</reference>
<dbReference type="FunFam" id="2.40.10.480:FF:000005">
    <property type="entry name" value="Cell surface protein"/>
    <property type="match status" value="1"/>
</dbReference>
<dbReference type="Gene3D" id="2.40.10.480">
    <property type="match status" value="2"/>
</dbReference>
<dbReference type="CDD" id="cd10276">
    <property type="entry name" value="BamB_YfgL"/>
    <property type="match status" value="1"/>
</dbReference>
<dbReference type="CDD" id="cd00146">
    <property type="entry name" value="PKD"/>
    <property type="match status" value="5"/>
</dbReference>
<dbReference type="InterPro" id="IPR002372">
    <property type="entry name" value="PQQ_rpt_dom"/>
</dbReference>
<dbReference type="SMART" id="SM00564">
    <property type="entry name" value="PQQ"/>
    <property type="match status" value="13"/>
</dbReference>
<feature type="domain" description="PKD" evidence="1">
    <location>
        <begin position="1384"/>
        <end position="1455"/>
    </location>
</feature>
<dbReference type="InterPro" id="IPR002048">
    <property type="entry name" value="EF_hand_dom"/>
</dbReference>
<dbReference type="FunFam" id="3.80.10.10:FF:002486">
    <property type="entry name" value="Cell surface protein"/>
    <property type="match status" value="1"/>
</dbReference>
<dbReference type="GO" id="GO:0005615">
    <property type="term" value="C:extracellular space"/>
    <property type="evidence" value="ECO:0007669"/>
    <property type="project" value="TreeGrafter"/>
</dbReference>
<dbReference type="InterPro" id="IPR013783">
    <property type="entry name" value="Ig-like_fold"/>
</dbReference>
<dbReference type="InterPro" id="IPR018247">
    <property type="entry name" value="EF_Hand_1_Ca_BS"/>
</dbReference>
<dbReference type="Gene3D" id="2.60.40.10">
    <property type="entry name" value="Immunoglobulins"/>
    <property type="match status" value="5"/>
</dbReference>
<dbReference type="GO" id="GO:0006518">
    <property type="term" value="P:peptide metabolic process"/>
    <property type="evidence" value="ECO:0007669"/>
    <property type="project" value="TreeGrafter"/>
</dbReference>
<evidence type="ECO:0000259" key="2">
    <source>
        <dbReference type="PROSITE" id="PS50222"/>
    </source>
</evidence>
<dbReference type="FunFam" id="2.40.128.630:FF:000002">
    <property type="entry name" value="Cell surface protein"/>
    <property type="match status" value="1"/>
</dbReference>
<dbReference type="Pfam" id="PF18911">
    <property type="entry name" value="PKD_4"/>
    <property type="match status" value="4"/>
</dbReference>
<dbReference type="InterPro" id="IPR050753">
    <property type="entry name" value="Peptidase_M14_domain"/>
</dbReference>
<dbReference type="FunFam" id="2.60.40.10:FF:000270">
    <property type="entry name" value="Cell surface protein"/>
    <property type="match status" value="4"/>
</dbReference>
<dbReference type="GeneID" id="25418418"/>
<evidence type="ECO:0000313" key="4">
    <source>
        <dbReference type="Proteomes" id="UP000033111"/>
    </source>
</evidence>
<dbReference type="Gene3D" id="3.40.50.12480">
    <property type="match status" value="1"/>
</dbReference>
<dbReference type="Proteomes" id="UP000033111">
    <property type="component" value="Chromosome"/>
</dbReference>
<dbReference type="SUPFAM" id="SSF50998">
    <property type="entry name" value="Quinoprotein alcohol dehydrogenase-like"/>
    <property type="match status" value="3"/>
</dbReference>
<feature type="domain" description="PKD" evidence="1">
    <location>
        <begin position="979"/>
        <end position="1016"/>
    </location>
</feature>
<dbReference type="InterPro" id="IPR022409">
    <property type="entry name" value="PKD/Chitinase_dom"/>
</dbReference>
<dbReference type="InterPro" id="IPR035986">
    <property type="entry name" value="PKD_dom_sf"/>
</dbReference>
<dbReference type="SMART" id="SM00089">
    <property type="entry name" value="PKD"/>
    <property type="match status" value="5"/>
</dbReference>
<dbReference type="HOGENOM" id="CLU_001188_0_0_2"/>
<dbReference type="Pfam" id="PF13306">
    <property type="entry name" value="LRR_5"/>
    <property type="match status" value="4"/>
</dbReference>
<feature type="domain" description="PKD" evidence="1">
    <location>
        <begin position="441"/>
        <end position="486"/>
    </location>
</feature>
<name>A0A0E3P237_9EURY</name>
<dbReference type="InterPro" id="IPR026906">
    <property type="entry name" value="LRR_5"/>
</dbReference>
<organism evidence="3 4">
    <name type="scientific">Methanosarcina siciliae T4/M</name>
    <dbReference type="NCBI Taxonomy" id="1434120"/>
    <lineage>
        <taxon>Archaea</taxon>
        <taxon>Methanobacteriati</taxon>
        <taxon>Methanobacteriota</taxon>
        <taxon>Stenosarchaea group</taxon>
        <taxon>Methanomicrobia</taxon>
        <taxon>Methanosarcinales</taxon>
        <taxon>Methanosarcinaceae</taxon>
        <taxon>Methanosarcina</taxon>
    </lineage>
</organism>
<sequence>MNKHTLKIFLICVTLLLVAATQPVLGYDWSTFQNDNYNSGITDKAGPISNNGSYAFAVFTKSSGMSGIDTTPVVAGDVVYTAAQGKAFAFNKTTGDEIWNTSLAGGFVLATPVIADGKIFIGTNNGVIAAYDISNGTEAWINSTGLGGEKAQVNTPIVYDSGNIYFGTWFSSGDPGSYYCVNATDGSFVWERACTSNAGYYWAGACVVGDYLVYGGDDGNLVSVNKHTGTTVEDVGTVTIFSSGTGNIRSSMSYDQSTGRLYFASGSKCYYVGFDSSNGTFVKSVKGTGSMSGDSTSTPAVYNDRVYVGCGGSLYCLDADSLQIIWSYTVGAKVQSSPAISTYYDDGDGEIYIYFTTNDHSSGMYCLKDMPGNTEAILQFEFFPPSSMKQYSLQGAAISDGMVYYGNDAGYLFALDDPDICFTANTTYGSVPLTVQFTDLSAETTEWQWDFDNDGNVDSTEQNPVYTYSAAGNYSVRLTINKSTGSVQELKTDYITVVEAKPLEDYLTYTSDGSSITITGYTGPAGDLVIPDEIDGLPVTKIAERVFQGTPLTSVVIPDSVTNIGLYQFQNCEDLISIYTGGVPSISTNNIRNCPSLETITVGHRLSSITSYSIRDCPSLEAMVFEAEGDAPSASGNWNYNCPNLVVYYCENATGFTTPKWGGKPCYPIGSPTADFSTDGIFGSAPFTVKFTYTGVGANTLNWYFDGDATVDSNARNPGYTYDTPGTYSATLYVSNPWGSDSELKTNYITVVEARTDGWAYTSDGTSVTVTGYSGPDSDVTIPAEIDGLPVTTIGTSACKALTNLTSVTIPDSVNTIDASAFYGCINLTSVTIPDSVNTIGSSAFYGCTGMDSLTIGNGVTTIGSSALYGCTGLTSVTIPNSVTTIDDSAFYGCTNLTVMMFNGNAPTTVGSNWASGTNLVAYYSEGATNFTTPEWNEVPCYPALAAVTAEFTSNIVYGSAPLTVQFTYTGVGANALVWDFDNNGTVDSTARNPGYTYDAPGTYSVSLNVSNPWGSDSEVKTDYITIAETVDNFTYTSDGTSVTITGYTGSGGDVVIPGTIGGLPVTTIASSAFKSNTALTSVIIPDSVTTIGGSAFYGCTSLTSVTIGNNVTTIDTYAFYGCTALTSVVIPDSVTSIGERAFYGCSALSSATIGNGVTSIGKYMFYQCTNLASATIGNNVTTIGDSAFRYCTALTSVTIPDSVTSIGSYAFQDCGLTSLTIPNSVISIGDYTFRDTGLISADIPDSVTSIGSGAFRGCTALTSVTIPDSVTSIDGSVFRDCTALTSVTIPDSITEIGKYAFRDCTTLTSVTVGNNVTTIGDYAFRDCTALTSVMFTGNAPSSVSSSWASGSTSLTAYYYEGATGFTTPTWNGVACYPLTTAAPVADFEADVTSGIGPLIVKFADRSTGSPTAWAWDFDNDGTIDSTEQTPEYTYISPGNYTVTLTVNNTEGSDAVIKEDYITVLEVPTSSSADEDTWYQFRKTAEHTGYTTSDAPDTNTLLWKSARLTDEFTLVPSSSVAVADGKVFANAIIGPVDEEGTPGEGTIGQLVAFSMYDGHKYWNTTIAVPEWGSWSSPAYDNGFVFTSTGANTTCINATTGAIEWAFTNPSGRASCNGGPVIAEGKVLCSDWDGLHYYCLDETTGTEMWNYTVDGSDSYTQGTPAVSNGTIILTSWNDIYCLDMDGNLLWTKPNPSSSGSICGSPSIEGDMFYLTTYDFGSDYKPALFAFDFENGTEIWNATIQRTDSTPAIADGYLYVCGGCTGYSESQTYCFDALNGTLIWSTPKEDQGIGDWTCSIAVADGKVFVGKSAGSSFGHAGLYALDAATGTEIWHSDSAGDSPAIADDTVFSIGRDQEGVAYLYAFKDEESGMPVADFSADITSGVTPLTINFTDQSTGTPTSWFWEFGDGGNSTEQNPSHTYNAAGNYTVNLTVENAAGTDFELKTDYIEISEASGSTVNLYFDPESSSVAENESTKINLVASNFPAGLSGYNLTVALDDPNVAEIVDIEYPTWALITENSTLPGTSIYMKTVDLEDAVKADSADVVLATLTVSGKEKGSANLSIGVKRLEEDSGDSIEPALLAGKIEVTLLSPLPDQEYTPKDLDGDGLYEDLTGNGEFSFVDIVAYFHNMDWIEANMQVEYFDFNGNGRIDFDDVVDMFGMI</sequence>
<feature type="domain" description="PKD" evidence="1">
    <location>
        <begin position="700"/>
        <end position="756"/>
    </location>
</feature>
<accession>A0A0E3P237</accession>
<proteinExistence type="predicted"/>
<dbReference type="KEGG" id="msw:MSSIT_0754"/>
<dbReference type="Gene3D" id="3.80.10.10">
    <property type="entry name" value="Ribonuclease Inhibitor"/>
    <property type="match status" value="4"/>
</dbReference>
<keyword evidence="4" id="KW-1185">Reference proteome</keyword>
<dbReference type="FunFam" id="3.80.10.10:FF:001088">
    <property type="entry name" value="Cell surface protein"/>
    <property type="match status" value="2"/>
</dbReference>
<dbReference type="GO" id="GO:0016485">
    <property type="term" value="P:protein processing"/>
    <property type="evidence" value="ECO:0007669"/>
    <property type="project" value="TreeGrafter"/>
</dbReference>
<dbReference type="InterPro" id="IPR000601">
    <property type="entry name" value="PKD_dom"/>
</dbReference>
<dbReference type="GO" id="GO:0004181">
    <property type="term" value="F:metallocarboxypeptidase activity"/>
    <property type="evidence" value="ECO:0007669"/>
    <property type="project" value="TreeGrafter"/>
</dbReference>
<dbReference type="EMBL" id="CP009506">
    <property type="protein sequence ID" value="AKB27473.1"/>
    <property type="molecule type" value="Genomic_DNA"/>
</dbReference>
<dbReference type="SUPFAM" id="SSF52058">
    <property type="entry name" value="L domain-like"/>
    <property type="match status" value="2"/>
</dbReference>
<gene>
    <name evidence="3" type="ORF">MSSIT_0754</name>
</gene>
<dbReference type="InterPro" id="IPR015943">
    <property type="entry name" value="WD40/YVTN_repeat-like_dom_sf"/>
</dbReference>
<dbReference type="RefSeq" id="WP_048170221.1">
    <property type="nucleotide sequence ID" value="NZ_CP009506.1"/>
</dbReference>
<feature type="domain" description="EF-hand" evidence="2">
    <location>
        <begin position="2143"/>
        <end position="2163"/>
    </location>
</feature>
<feature type="domain" description="PKD" evidence="1">
    <location>
        <begin position="1872"/>
        <end position="1938"/>
    </location>
</feature>
<dbReference type="PROSITE" id="PS00018">
    <property type="entry name" value="EF_HAND_1"/>
    <property type="match status" value="1"/>
</dbReference>
<dbReference type="PROSITE" id="PS50093">
    <property type="entry name" value="PKD"/>
    <property type="match status" value="5"/>
</dbReference>